<proteinExistence type="predicted"/>
<feature type="transmembrane region" description="Helical" evidence="1">
    <location>
        <begin position="323"/>
        <end position="340"/>
    </location>
</feature>
<evidence type="ECO:0000313" key="3">
    <source>
        <dbReference type="Proteomes" id="UP000184241"/>
    </source>
</evidence>
<feature type="transmembrane region" description="Helical" evidence="1">
    <location>
        <begin position="99"/>
        <end position="118"/>
    </location>
</feature>
<sequence length="421" mass="46188">MTATKKLIKNYSYYFLLYGLMIIIPLISTELNILYLGLKSILTTPDILLTDYLAIGGIGATFINVGLTGLSMIALLIHIGVKPNGSTIMSLWLTTGFSFFGKNIINIWPIIIGVWLFSKYKKEPFLNYILIALLGTTLSPTVTQLSFTSQFSFVEGYVLGFLLGICIGFILPPISSYCLRLHQGFNLYNLGFSGGLLAMFIMSIYRSLGIDFESNLILFHDSHKFLSIIVIMICISLLLISLTGNNKYNIVNSLRLINKSSGRLVSDYYLMYGNRVYANMGLMGLISLIIVFILGGELNGPLMGAIFTIIGFSAFGKHPKNTLPVILGATLSASINILDVNSPQMLISILFSTCLAPIAGNFGFIYGVIAGFLHVFLVTNIGYVHGGLNLYNNGLSGGFVCVIMLPLIHAFKKENVNEKHN</sequence>
<feature type="transmembrane region" description="Helical" evidence="1">
    <location>
        <begin position="390"/>
        <end position="411"/>
    </location>
</feature>
<organism evidence="2 3">
    <name type="scientific">Clostridium intestinale DSM 6191</name>
    <dbReference type="NCBI Taxonomy" id="1121320"/>
    <lineage>
        <taxon>Bacteria</taxon>
        <taxon>Bacillati</taxon>
        <taxon>Bacillota</taxon>
        <taxon>Clostridia</taxon>
        <taxon>Eubacteriales</taxon>
        <taxon>Clostridiaceae</taxon>
        <taxon>Clostridium</taxon>
    </lineage>
</organism>
<dbReference type="EMBL" id="FQXU01000009">
    <property type="protein sequence ID" value="SHI23751.1"/>
    <property type="molecule type" value="Genomic_DNA"/>
</dbReference>
<dbReference type="AlphaFoldDB" id="A0A1M5ZHS8"/>
<keyword evidence="1" id="KW-0812">Transmembrane</keyword>
<accession>A0A1M5ZHS8</accession>
<evidence type="ECO:0000313" key="2">
    <source>
        <dbReference type="EMBL" id="SHI23751.1"/>
    </source>
</evidence>
<feature type="transmembrane region" description="Helical" evidence="1">
    <location>
        <begin position="157"/>
        <end position="175"/>
    </location>
</feature>
<feature type="transmembrane region" description="Helical" evidence="1">
    <location>
        <begin position="125"/>
        <end position="145"/>
    </location>
</feature>
<evidence type="ECO:0000256" key="1">
    <source>
        <dbReference type="SAM" id="Phobius"/>
    </source>
</evidence>
<feature type="transmembrane region" description="Helical" evidence="1">
    <location>
        <begin position="300"/>
        <end position="316"/>
    </location>
</feature>
<protein>
    <recommendedName>
        <fullName evidence="4">DUF1576 domain-containing protein</fullName>
    </recommendedName>
</protein>
<feature type="transmembrane region" description="Helical" evidence="1">
    <location>
        <begin position="276"/>
        <end position="294"/>
    </location>
</feature>
<gene>
    <name evidence="2" type="ORF">SAMN02745941_02940</name>
</gene>
<keyword evidence="1" id="KW-1133">Transmembrane helix</keyword>
<reference evidence="2 3" key="1">
    <citation type="submission" date="2016-11" db="EMBL/GenBank/DDBJ databases">
        <authorList>
            <person name="Jaros S."/>
            <person name="Januszkiewicz K."/>
            <person name="Wedrychowicz H."/>
        </authorList>
    </citation>
    <scope>NUCLEOTIDE SEQUENCE [LARGE SCALE GENOMIC DNA]</scope>
    <source>
        <strain evidence="2 3">DSM 6191</strain>
    </source>
</reference>
<feature type="transmembrane region" description="Helical" evidence="1">
    <location>
        <begin position="50"/>
        <end position="79"/>
    </location>
</feature>
<keyword evidence="1" id="KW-0472">Membrane</keyword>
<dbReference type="InterPro" id="IPR011470">
    <property type="entry name" value="DUF1576"/>
</dbReference>
<feature type="transmembrane region" description="Helical" evidence="1">
    <location>
        <begin position="225"/>
        <end position="245"/>
    </location>
</feature>
<evidence type="ECO:0008006" key="4">
    <source>
        <dbReference type="Google" id="ProtNLM"/>
    </source>
</evidence>
<dbReference type="RefSeq" id="WP_073020580.1">
    <property type="nucleotide sequence ID" value="NZ_FQXU01000009.1"/>
</dbReference>
<feature type="transmembrane region" description="Helical" evidence="1">
    <location>
        <begin position="346"/>
        <end position="378"/>
    </location>
</feature>
<feature type="transmembrane region" description="Helical" evidence="1">
    <location>
        <begin position="187"/>
        <end position="205"/>
    </location>
</feature>
<dbReference type="Pfam" id="PF07613">
    <property type="entry name" value="DUF1576"/>
    <property type="match status" value="2"/>
</dbReference>
<feature type="transmembrane region" description="Helical" evidence="1">
    <location>
        <begin position="12"/>
        <end position="38"/>
    </location>
</feature>
<dbReference type="Proteomes" id="UP000184241">
    <property type="component" value="Unassembled WGS sequence"/>
</dbReference>
<name>A0A1M5ZHS8_9CLOT</name>